<evidence type="ECO:0000256" key="1">
    <source>
        <dbReference type="SAM" id="MobiDB-lite"/>
    </source>
</evidence>
<feature type="region of interest" description="Disordered" evidence="1">
    <location>
        <begin position="1"/>
        <end position="110"/>
    </location>
</feature>
<gene>
    <name evidence="2" type="ORF">D6D01_09586</name>
</gene>
<protein>
    <submittedName>
        <fullName evidence="2">Uncharacterized protein</fullName>
    </submittedName>
</protein>
<dbReference type="AlphaFoldDB" id="A0A4S9K0Z1"/>
<feature type="compositionally biased region" description="Acidic residues" evidence="1">
    <location>
        <begin position="22"/>
        <end position="33"/>
    </location>
</feature>
<organism evidence="2 3">
    <name type="scientific">Aureobasidium pullulans</name>
    <name type="common">Black yeast</name>
    <name type="synonym">Pullularia pullulans</name>
    <dbReference type="NCBI Taxonomy" id="5580"/>
    <lineage>
        <taxon>Eukaryota</taxon>
        <taxon>Fungi</taxon>
        <taxon>Dikarya</taxon>
        <taxon>Ascomycota</taxon>
        <taxon>Pezizomycotina</taxon>
        <taxon>Dothideomycetes</taxon>
        <taxon>Dothideomycetidae</taxon>
        <taxon>Dothideales</taxon>
        <taxon>Saccotheciaceae</taxon>
        <taxon>Aureobasidium</taxon>
    </lineage>
</organism>
<dbReference type="EMBL" id="QZBD01000680">
    <property type="protein sequence ID" value="THY08784.1"/>
    <property type="molecule type" value="Genomic_DNA"/>
</dbReference>
<name>A0A4S9K0Z1_AURPU</name>
<proteinExistence type="predicted"/>
<evidence type="ECO:0000313" key="3">
    <source>
        <dbReference type="Proteomes" id="UP000306584"/>
    </source>
</evidence>
<sequence length="110" mass="12180">MSRRRQIESDLAGSTESASESPADDLETIDDNETTTSPSPHSSDGEDLDEENLPASVVARRHVASVVDRNRRRVQDPFDGDVVSDSSTDEEERMEGELVSSVRRSESSQW</sequence>
<accession>A0A4S9K0Z1</accession>
<reference evidence="2 3" key="1">
    <citation type="submission" date="2018-10" db="EMBL/GenBank/DDBJ databases">
        <title>Fifty Aureobasidium pullulans genomes reveal a recombining polyextremotolerant generalist.</title>
        <authorList>
            <person name="Gostincar C."/>
            <person name="Turk M."/>
            <person name="Zajc J."/>
            <person name="Gunde-Cimerman N."/>
        </authorList>
    </citation>
    <scope>NUCLEOTIDE SEQUENCE [LARGE SCALE GENOMIC DNA]</scope>
    <source>
        <strain evidence="2 3">EXF-6604</strain>
    </source>
</reference>
<evidence type="ECO:0000313" key="2">
    <source>
        <dbReference type="EMBL" id="THY08784.1"/>
    </source>
</evidence>
<dbReference type="Proteomes" id="UP000306584">
    <property type="component" value="Unassembled WGS sequence"/>
</dbReference>
<comment type="caution">
    <text evidence="2">The sequence shown here is derived from an EMBL/GenBank/DDBJ whole genome shotgun (WGS) entry which is preliminary data.</text>
</comment>